<name>A0ABQ4UAM9_9HYPH</name>
<sequence length="31" mass="3701">MRIEIAEKALADRSYLELYPFGYLRVVEFHA</sequence>
<reference evidence="1" key="1">
    <citation type="journal article" date="2021" name="Front. Microbiol.">
        <title>Comprehensive Comparative Genomics and Phenotyping of Methylobacterium Species.</title>
        <authorList>
            <person name="Alessa O."/>
            <person name="Ogura Y."/>
            <person name="Fujitani Y."/>
            <person name="Takami H."/>
            <person name="Hayashi T."/>
            <person name="Sahin N."/>
            <person name="Tani A."/>
        </authorList>
    </citation>
    <scope>NUCLEOTIDE SEQUENCE</scope>
    <source>
        <strain evidence="1">NBRC 15686</strain>
    </source>
</reference>
<reference evidence="1" key="2">
    <citation type="submission" date="2021-08" db="EMBL/GenBank/DDBJ databases">
        <authorList>
            <person name="Tani A."/>
            <person name="Ola A."/>
            <person name="Ogura Y."/>
            <person name="Katsura K."/>
            <person name="Hayashi T."/>
        </authorList>
    </citation>
    <scope>NUCLEOTIDE SEQUENCE</scope>
    <source>
        <strain evidence="1">NBRC 15686</strain>
    </source>
</reference>
<evidence type="ECO:0000313" key="1">
    <source>
        <dbReference type="EMBL" id="GJE64363.1"/>
    </source>
</evidence>
<dbReference type="EMBL" id="BPRC01000003">
    <property type="protein sequence ID" value="GJE64363.1"/>
    <property type="molecule type" value="Genomic_DNA"/>
</dbReference>
<evidence type="ECO:0000313" key="2">
    <source>
        <dbReference type="Proteomes" id="UP001055039"/>
    </source>
</evidence>
<protein>
    <submittedName>
        <fullName evidence="1">Uncharacterized protein</fullName>
    </submittedName>
</protein>
<keyword evidence="2" id="KW-1185">Reference proteome</keyword>
<proteinExistence type="predicted"/>
<gene>
    <name evidence="1" type="ORF">LNAOJCKE_1567</name>
</gene>
<dbReference type="Proteomes" id="UP001055039">
    <property type="component" value="Unassembled WGS sequence"/>
</dbReference>
<accession>A0ABQ4UAM9</accession>
<organism evidence="1 2">
    <name type="scientific">Methylorubrum aminovorans</name>
    <dbReference type="NCBI Taxonomy" id="269069"/>
    <lineage>
        <taxon>Bacteria</taxon>
        <taxon>Pseudomonadati</taxon>
        <taxon>Pseudomonadota</taxon>
        <taxon>Alphaproteobacteria</taxon>
        <taxon>Hyphomicrobiales</taxon>
        <taxon>Methylobacteriaceae</taxon>
        <taxon>Methylorubrum</taxon>
    </lineage>
</organism>
<comment type="caution">
    <text evidence="1">The sequence shown here is derived from an EMBL/GenBank/DDBJ whole genome shotgun (WGS) entry which is preliminary data.</text>
</comment>